<dbReference type="AlphaFoldDB" id="A0A955L9C4"/>
<protein>
    <submittedName>
        <fullName evidence="1">Uncharacterized protein</fullName>
    </submittedName>
</protein>
<comment type="caution">
    <text evidence="1">The sequence shown here is derived from an EMBL/GenBank/DDBJ whole genome shotgun (WGS) entry which is preliminary data.</text>
</comment>
<name>A0A955L9C4_9BACT</name>
<gene>
    <name evidence="1" type="ORF">KC669_00640</name>
</gene>
<organism evidence="1 2">
    <name type="scientific">Candidatus Dojkabacteria bacterium</name>
    <dbReference type="NCBI Taxonomy" id="2099670"/>
    <lineage>
        <taxon>Bacteria</taxon>
        <taxon>Candidatus Dojkabacteria</taxon>
    </lineage>
</organism>
<sequence>MDKITLDSNENFPDQPELSIYLKDFFKYQKFGEEDFISMEEMLTALSIQFPNVCRVSLLSYDLNLRNSVLESYGLDKSVINNNPYAKNLRNHMLELYRPKGNNSRSKKLNYEVRLNELEKYLDMRFNEKKLFDEVYEFLNINDTDTTLRRFIDLTFRIHFSEGINLDEETLKTFAKDCIDSFIDLQPYLLLHIPMLNKLDNLLEIILPKEIDPKQLSYATIIQTIRLLILNLGHGSFHSIKAEA</sequence>
<proteinExistence type="predicted"/>
<dbReference type="EMBL" id="JAGQLF010000004">
    <property type="protein sequence ID" value="MCA9386522.1"/>
    <property type="molecule type" value="Genomic_DNA"/>
</dbReference>
<evidence type="ECO:0000313" key="2">
    <source>
        <dbReference type="Proteomes" id="UP000714915"/>
    </source>
</evidence>
<accession>A0A955L9C4</accession>
<reference evidence="1" key="2">
    <citation type="journal article" date="2021" name="Microbiome">
        <title>Successional dynamics and alternative stable states in a saline activated sludge microbial community over 9 years.</title>
        <authorList>
            <person name="Wang Y."/>
            <person name="Ye J."/>
            <person name="Ju F."/>
            <person name="Liu L."/>
            <person name="Boyd J.A."/>
            <person name="Deng Y."/>
            <person name="Parks D.H."/>
            <person name="Jiang X."/>
            <person name="Yin X."/>
            <person name="Woodcroft B.J."/>
            <person name="Tyson G.W."/>
            <person name="Hugenholtz P."/>
            <person name="Polz M.F."/>
            <person name="Zhang T."/>
        </authorList>
    </citation>
    <scope>NUCLEOTIDE SEQUENCE</scope>
    <source>
        <strain evidence="1">HKST-UBA09</strain>
    </source>
</reference>
<reference evidence="1" key="1">
    <citation type="submission" date="2020-04" db="EMBL/GenBank/DDBJ databases">
        <authorList>
            <person name="Zhang T."/>
        </authorList>
    </citation>
    <scope>NUCLEOTIDE SEQUENCE</scope>
    <source>
        <strain evidence="1">HKST-UBA09</strain>
    </source>
</reference>
<dbReference type="Proteomes" id="UP000714915">
    <property type="component" value="Unassembled WGS sequence"/>
</dbReference>
<evidence type="ECO:0000313" key="1">
    <source>
        <dbReference type="EMBL" id="MCA9386522.1"/>
    </source>
</evidence>